<evidence type="ECO:0000313" key="6">
    <source>
        <dbReference type="EMBL" id="PRR80018.1"/>
    </source>
</evidence>
<keyword evidence="7" id="KW-1185">Reference proteome</keyword>
<keyword evidence="3 4" id="KW-0119">Carbohydrate metabolism</keyword>
<dbReference type="FunFam" id="3.40.50.1360:FF:000003">
    <property type="entry name" value="Glucosamine-6-phosphate deaminase"/>
    <property type="match status" value="1"/>
</dbReference>
<dbReference type="GO" id="GO:0019262">
    <property type="term" value="P:N-acetylneuraminate catabolic process"/>
    <property type="evidence" value="ECO:0007669"/>
    <property type="project" value="UniProtKB-UniRule"/>
</dbReference>
<feature type="domain" description="Glucosamine/galactosamine-6-phosphate isomerase" evidence="5">
    <location>
        <begin position="13"/>
        <end position="227"/>
    </location>
</feature>
<dbReference type="NCBIfam" id="TIGR00502">
    <property type="entry name" value="nagB"/>
    <property type="match status" value="1"/>
</dbReference>
<evidence type="ECO:0000313" key="7">
    <source>
        <dbReference type="Proteomes" id="UP000239706"/>
    </source>
</evidence>
<sequence length="242" mass="27220">MRLVVKKNYDEVSQMAAIEIMNLINKKPNCVLGLATGSTPIGTYKELIKYYKLNKIDFSKVTTFNLDEYRGIKGDNPQSYRYFMDNKLFNSININKKNTFIPNGIAKDIEEECKYYDNLIESKHGIDLQLLGIGNNGHIGFNEPGEFLYINTHLTNLTKNTIAANSRFFNSMEEVPTQAITMGIGSIMKAKKIILLASGKNKANIVKELFTEKLSTKIPASILHIHADCTIILDEEAACLLN</sequence>
<dbReference type="SUPFAM" id="SSF100950">
    <property type="entry name" value="NagB/RpiA/CoA transferase-like"/>
    <property type="match status" value="1"/>
</dbReference>
<feature type="active site" description="For ring-opening step" evidence="4">
    <location>
        <position position="143"/>
    </location>
</feature>
<dbReference type="UniPathway" id="UPA00629">
    <property type="reaction ID" value="UER00684"/>
</dbReference>
<dbReference type="GO" id="GO:0004342">
    <property type="term" value="F:glucosamine-6-phosphate deaminase activity"/>
    <property type="evidence" value="ECO:0007669"/>
    <property type="project" value="UniProtKB-UniRule"/>
</dbReference>
<evidence type="ECO:0000256" key="1">
    <source>
        <dbReference type="ARBA" id="ARBA00000644"/>
    </source>
</evidence>
<dbReference type="EMBL" id="PVXO01000010">
    <property type="protein sequence ID" value="PRR80018.1"/>
    <property type="molecule type" value="Genomic_DNA"/>
</dbReference>
<dbReference type="PROSITE" id="PS01161">
    <property type="entry name" value="GLC_GALNAC_ISOMERASE"/>
    <property type="match status" value="1"/>
</dbReference>
<dbReference type="GO" id="GO:0006043">
    <property type="term" value="P:glucosamine catabolic process"/>
    <property type="evidence" value="ECO:0007669"/>
    <property type="project" value="TreeGrafter"/>
</dbReference>
<comment type="function">
    <text evidence="4">Catalyzes the reversible isomerization-deamination of glucosamine 6-phosphate (GlcN6P) to form fructose 6-phosphate (Fru6P) and ammonium ion.</text>
</comment>
<dbReference type="GO" id="GO:0005737">
    <property type="term" value="C:cytoplasm"/>
    <property type="evidence" value="ECO:0007669"/>
    <property type="project" value="TreeGrafter"/>
</dbReference>
<name>A0A2T0B7Z1_9CLOT</name>
<evidence type="ECO:0000256" key="3">
    <source>
        <dbReference type="ARBA" id="ARBA00023277"/>
    </source>
</evidence>
<dbReference type="CDD" id="cd01399">
    <property type="entry name" value="GlcN6P_deaminase"/>
    <property type="match status" value="1"/>
</dbReference>
<dbReference type="EC" id="3.5.99.6" evidence="4"/>
<dbReference type="GO" id="GO:0006046">
    <property type="term" value="P:N-acetylglucosamine catabolic process"/>
    <property type="evidence" value="ECO:0007669"/>
    <property type="project" value="UniProtKB-UniRule"/>
</dbReference>
<keyword evidence="2 4" id="KW-0378">Hydrolase</keyword>
<dbReference type="AlphaFoldDB" id="A0A2T0B7Z1"/>
<comment type="pathway">
    <text evidence="4">Amino-sugar metabolism; N-acetylneuraminate degradation; D-fructose 6-phosphate from N-acetylneuraminate: step 5/5.</text>
</comment>
<feature type="active site" description="For ring-opening step" evidence="4">
    <location>
        <position position="136"/>
    </location>
</feature>
<evidence type="ECO:0000259" key="5">
    <source>
        <dbReference type="Pfam" id="PF01182"/>
    </source>
</evidence>
<dbReference type="PANTHER" id="PTHR11280:SF5">
    <property type="entry name" value="GLUCOSAMINE-6-PHOSPHATE ISOMERASE"/>
    <property type="match status" value="1"/>
</dbReference>
<dbReference type="PANTHER" id="PTHR11280">
    <property type="entry name" value="GLUCOSAMINE-6-PHOSPHATE ISOMERASE"/>
    <property type="match status" value="1"/>
</dbReference>
<comment type="catalytic activity">
    <reaction evidence="1 4">
        <text>alpha-D-glucosamine 6-phosphate + H2O = beta-D-fructose 6-phosphate + NH4(+)</text>
        <dbReference type="Rhea" id="RHEA:12172"/>
        <dbReference type="ChEBI" id="CHEBI:15377"/>
        <dbReference type="ChEBI" id="CHEBI:28938"/>
        <dbReference type="ChEBI" id="CHEBI:57634"/>
        <dbReference type="ChEBI" id="CHEBI:75989"/>
        <dbReference type="EC" id="3.5.99.6"/>
    </reaction>
</comment>
<proteinExistence type="inferred from homology"/>
<evidence type="ECO:0000256" key="4">
    <source>
        <dbReference type="HAMAP-Rule" id="MF_01241"/>
    </source>
</evidence>
<feature type="active site" description="Proton acceptor; for ring-opening step" evidence="4">
    <location>
        <position position="138"/>
    </location>
</feature>
<dbReference type="InterPro" id="IPR006148">
    <property type="entry name" value="Glc/Gal-6P_isomerase"/>
</dbReference>
<dbReference type="InterPro" id="IPR037171">
    <property type="entry name" value="NagB/RpiA_transferase-like"/>
</dbReference>
<gene>
    <name evidence="4 6" type="primary">nagB</name>
    <name evidence="6" type="ORF">CLLI_05840</name>
</gene>
<evidence type="ECO:0000256" key="2">
    <source>
        <dbReference type="ARBA" id="ARBA00022801"/>
    </source>
</evidence>
<dbReference type="HAMAP" id="MF_01241">
    <property type="entry name" value="GlcN6P_deamin"/>
    <property type="match status" value="1"/>
</dbReference>
<organism evidence="6 7">
    <name type="scientific">Clostridium liquoris</name>
    <dbReference type="NCBI Taxonomy" id="1289519"/>
    <lineage>
        <taxon>Bacteria</taxon>
        <taxon>Bacillati</taxon>
        <taxon>Bacillota</taxon>
        <taxon>Clostridia</taxon>
        <taxon>Eubacteriales</taxon>
        <taxon>Clostridiaceae</taxon>
        <taxon>Clostridium</taxon>
    </lineage>
</organism>
<dbReference type="GO" id="GO:0042802">
    <property type="term" value="F:identical protein binding"/>
    <property type="evidence" value="ECO:0007669"/>
    <property type="project" value="TreeGrafter"/>
</dbReference>
<accession>A0A2T0B7Z1</accession>
<dbReference type="InterPro" id="IPR018321">
    <property type="entry name" value="Glucosamine6P_isomerase_CS"/>
</dbReference>
<dbReference type="OrthoDB" id="9791139at2"/>
<comment type="caution">
    <text evidence="4">Lacks conserved residue(s) required for the propagation of feature annotation.</text>
</comment>
<comment type="caution">
    <text evidence="6">The sequence shown here is derived from an EMBL/GenBank/DDBJ whole genome shotgun (WGS) entry which is preliminary data.</text>
</comment>
<dbReference type="Gene3D" id="3.40.50.1360">
    <property type="match status" value="1"/>
</dbReference>
<dbReference type="InterPro" id="IPR004547">
    <property type="entry name" value="Glucosamine6P_isomerase"/>
</dbReference>
<dbReference type="Pfam" id="PF01182">
    <property type="entry name" value="Glucosamine_iso"/>
    <property type="match status" value="1"/>
</dbReference>
<dbReference type="GO" id="GO:0005975">
    <property type="term" value="P:carbohydrate metabolic process"/>
    <property type="evidence" value="ECO:0007669"/>
    <property type="project" value="InterPro"/>
</dbReference>
<protein>
    <recommendedName>
        <fullName evidence="4">Glucosamine-6-phosphate deaminase</fullName>
        <ecNumber evidence="4">3.5.99.6</ecNumber>
    </recommendedName>
    <alternativeName>
        <fullName evidence="4">GlcN6P deaminase</fullName>
        <shortName evidence="4">GNPDA</shortName>
    </alternativeName>
    <alternativeName>
        <fullName evidence="4">Glucosamine-6-phosphate isomerase</fullName>
    </alternativeName>
</protein>
<dbReference type="RefSeq" id="WP_106062759.1">
    <property type="nucleotide sequence ID" value="NZ_PVXO01000010.1"/>
</dbReference>
<comment type="similarity">
    <text evidence="4">Belongs to the glucosamine/galactosamine-6-phosphate isomerase family. NagB subfamily.</text>
</comment>
<reference evidence="6 7" key="1">
    <citation type="submission" date="2018-03" db="EMBL/GenBank/DDBJ databases">
        <title>Genome sequence of Clostridium liquoris DSM 100320.</title>
        <authorList>
            <person name="Poehlein A."/>
            <person name="Daniel R."/>
        </authorList>
    </citation>
    <scope>NUCLEOTIDE SEQUENCE [LARGE SCALE GENOMIC DNA]</scope>
    <source>
        <strain evidence="6 7">DSM 100320</strain>
    </source>
</reference>
<feature type="active site" description="Proton acceptor; for enolization step" evidence="4">
    <location>
        <position position="67"/>
    </location>
</feature>
<dbReference type="Proteomes" id="UP000239706">
    <property type="component" value="Unassembled WGS sequence"/>
</dbReference>